<dbReference type="STRING" id="1220578.FPE01S_02_06280"/>
<dbReference type="AlphaFoldDB" id="A0A0E9N1A5"/>
<dbReference type="NCBIfam" id="TIGR02937">
    <property type="entry name" value="sigma70-ECF"/>
    <property type="match status" value="1"/>
</dbReference>
<gene>
    <name evidence="7" type="ORF">FPE01S_02_06280</name>
</gene>
<dbReference type="GO" id="GO:0003677">
    <property type="term" value="F:DNA binding"/>
    <property type="evidence" value="ECO:0007669"/>
    <property type="project" value="InterPro"/>
</dbReference>
<accession>A0A0E9N1A5</accession>
<dbReference type="SUPFAM" id="SSF88659">
    <property type="entry name" value="Sigma3 and sigma4 domains of RNA polymerase sigma factors"/>
    <property type="match status" value="1"/>
</dbReference>
<feature type="domain" description="RNA polymerase sigma factor 70 region 4 type 2" evidence="6">
    <location>
        <begin position="124"/>
        <end position="173"/>
    </location>
</feature>
<dbReference type="Gene3D" id="1.10.1740.10">
    <property type="match status" value="1"/>
</dbReference>
<evidence type="ECO:0000313" key="8">
    <source>
        <dbReference type="Proteomes" id="UP000033121"/>
    </source>
</evidence>
<protein>
    <submittedName>
        <fullName evidence="7">Putative RNA polymerase ECF-type sigma factor</fullName>
    </submittedName>
</protein>
<evidence type="ECO:0000256" key="4">
    <source>
        <dbReference type="ARBA" id="ARBA00023163"/>
    </source>
</evidence>
<dbReference type="InterPro" id="IPR013324">
    <property type="entry name" value="RNA_pol_sigma_r3/r4-like"/>
</dbReference>
<keyword evidence="4" id="KW-0804">Transcription</keyword>
<dbReference type="Pfam" id="PF04542">
    <property type="entry name" value="Sigma70_r2"/>
    <property type="match status" value="1"/>
</dbReference>
<dbReference type="GO" id="GO:0006352">
    <property type="term" value="P:DNA-templated transcription initiation"/>
    <property type="evidence" value="ECO:0007669"/>
    <property type="project" value="InterPro"/>
</dbReference>
<dbReference type="PANTHER" id="PTHR43133:SF46">
    <property type="entry name" value="RNA POLYMERASE SIGMA-70 FACTOR ECF SUBFAMILY"/>
    <property type="match status" value="1"/>
</dbReference>
<dbReference type="InterPro" id="IPR013325">
    <property type="entry name" value="RNA_pol_sigma_r2"/>
</dbReference>
<feature type="domain" description="RNA polymerase sigma-70 region 2" evidence="5">
    <location>
        <begin position="27"/>
        <end position="91"/>
    </location>
</feature>
<evidence type="ECO:0000256" key="2">
    <source>
        <dbReference type="ARBA" id="ARBA00023015"/>
    </source>
</evidence>
<dbReference type="InterPro" id="IPR007627">
    <property type="entry name" value="RNA_pol_sigma70_r2"/>
</dbReference>
<dbReference type="EMBL" id="BBWV01000002">
    <property type="protein sequence ID" value="GAO43523.1"/>
    <property type="molecule type" value="Genomic_DNA"/>
</dbReference>
<evidence type="ECO:0000259" key="6">
    <source>
        <dbReference type="Pfam" id="PF08281"/>
    </source>
</evidence>
<dbReference type="RefSeq" id="WP_046369388.1">
    <property type="nucleotide sequence ID" value="NZ_BBWV01000002.1"/>
</dbReference>
<dbReference type="InterPro" id="IPR036388">
    <property type="entry name" value="WH-like_DNA-bd_sf"/>
</dbReference>
<dbReference type="Gene3D" id="1.10.10.10">
    <property type="entry name" value="Winged helix-like DNA-binding domain superfamily/Winged helix DNA-binding domain"/>
    <property type="match status" value="1"/>
</dbReference>
<dbReference type="InterPro" id="IPR039425">
    <property type="entry name" value="RNA_pol_sigma-70-like"/>
</dbReference>
<evidence type="ECO:0000256" key="3">
    <source>
        <dbReference type="ARBA" id="ARBA00023082"/>
    </source>
</evidence>
<dbReference type="SUPFAM" id="SSF88946">
    <property type="entry name" value="Sigma2 domain of RNA polymerase sigma factors"/>
    <property type="match status" value="1"/>
</dbReference>
<dbReference type="GO" id="GO:0016987">
    <property type="term" value="F:sigma factor activity"/>
    <property type="evidence" value="ECO:0007669"/>
    <property type="project" value="UniProtKB-KW"/>
</dbReference>
<dbReference type="NCBIfam" id="TIGR02985">
    <property type="entry name" value="Sig70_bacteroi1"/>
    <property type="match status" value="1"/>
</dbReference>
<evidence type="ECO:0000313" key="7">
    <source>
        <dbReference type="EMBL" id="GAO43523.1"/>
    </source>
</evidence>
<sequence>MRTNDNWRDNLFERISKGDTSAFREFYESTVSRVYAYHHFLTRSAFHAEELTQELFIKIWSKREQLADIQEPDAWLKVVMRNQAYNYLKKLALEKKNGLSLVNVLPETGTETNNLLLDKEYHHLFEQAVSRLPPQQKNVFLLSRNSGMKHVEIAASLGISIHSVKNHMKAALQSIRIFLKGQIFLLVILLQKLFF</sequence>
<evidence type="ECO:0000256" key="1">
    <source>
        <dbReference type="ARBA" id="ARBA00010641"/>
    </source>
</evidence>
<dbReference type="Pfam" id="PF08281">
    <property type="entry name" value="Sigma70_r4_2"/>
    <property type="match status" value="1"/>
</dbReference>
<dbReference type="InterPro" id="IPR013249">
    <property type="entry name" value="RNA_pol_sigma70_r4_t2"/>
</dbReference>
<keyword evidence="3" id="KW-0731">Sigma factor</keyword>
<proteinExistence type="inferred from homology"/>
<comment type="similarity">
    <text evidence="1">Belongs to the sigma-70 factor family. ECF subfamily.</text>
</comment>
<dbReference type="PANTHER" id="PTHR43133">
    <property type="entry name" value="RNA POLYMERASE ECF-TYPE SIGMA FACTO"/>
    <property type="match status" value="1"/>
</dbReference>
<organism evidence="7 8">
    <name type="scientific">Flavihumibacter petaseus NBRC 106054</name>
    <dbReference type="NCBI Taxonomy" id="1220578"/>
    <lineage>
        <taxon>Bacteria</taxon>
        <taxon>Pseudomonadati</taxon>
        <taxon>Bacteroidota</taxon>
        <taxon>Chitinophagia</taxon>
        <taxon>Chitinophagales</taxon>
        <taxon>Chitinophagaceae</taxon>
        <taxon>Flavihumibacter</taxon>
    </lineage>
</organism>
<dbReference type="InterPro" id="IPR014327">
    <property type="entry name" value="RNA_pol_sigma70_bacteroid"/>
</dbReference>
<reference evidence="7 8" key="1">
    <citation type="submission" date="2015-04" db="EMBL/GenBank/DDBJ databases">
        <title>Whole genome shotgun sequence of Flavihumibacter petaseus NBRC 106054.</title>
        <authorList>
            <person name="Miyazawa S."/>
            <person name="Hosoyama A."/>
            <person name="Hashimoto M."/>
            <person name="Noguchi M."/>
            <person name="Tsuchikane K."/>
            <person name="Ohji S."/>
            <person name="Yamazoe A."/>
            <person name="Ichikawa N."/>
            <person name="Kimura A."/>
            <person name="Fujita N."/>
        </authorList>
    </citation>
    <scope>NUCLEOTIDE SEQUENCE [LARGE SCALE GENOMIC DNA]</scope>
    <source>
        <strain evidence="7 8">NBRC 106054</strain>
    </source>
</reference>
<dbReference type="Proteomes" id="UP000033121">
    <property type="component" value="Unassembled WGS sequence"/>
</dbReference>
<comment type="caution">
    <text evidence="7">The sequence shown here is derived from an EMBL/GenBank/DDBJ whole genome shotgun (WGS) entry which is preliminary data.</text>
</comment>
<dbReference type="OrthoDB" id="799938at2"/>
<keyword evidence="8" id="KW-1185">Reference proteome</keyword>
<dbReference type="InterPro" id="IPR014284">
    <property type="entry name" value="RNA_pol_sigma-70_dom"/>
</dbReference>
<keyword evidence="2" id="KW-0805">Transcription regulation</keyword>
<name>A0A0E9N1A5_9BACT</name>
<evidence type="ECO:0000259" key="5">
    <source>
        <dbReference type="Pfam" id="PF04542"/>
    </source>
</evidence>